<dbReference type="GO" id="GO:0046872">
    <property type="term" value="F:metal ion binding"/>
    <property type="evidence" value="ECO:0007669"/>
    <property type="project" value="UniProtKB-KW"/>
</dbReference>
<protein>
    <recommendedName>
        <fullName evidence="2">Lantibiotic biosynthesis protein dehydration domain-containing protein</fullName>
    </recommendedName>
</protein>
<dbReference type="SMART" id="SM01260">
    <property type="entry name" value="LANC_like"/>
    <property type="match status" value="1"/>
</dbReference>
<feature type="domain" description="Lantibiotic biosynthesis protein dehydration" evidence="2">
    <location>
        <begin position="111"/>
        <end position="481"/>
    </location>
</feature>
<name>A0AAX1QD83_9BACI</name>
<keyword evidence="1" id="KW-0862">Zinc</keyword>
<dbReference type="AlphaFoldDB" id="A0AAX1QD83"/>
<dbReference type="Proteomes" id="UP000250174">
    <property type="component" value="Unassembled WGS sequence"/>
</dbReference>
<dbReference type="Gene3D" id="1.50.10.20">
    <property type="match status" value="1"/>
</dbReference>
<dbReference type="SUPFAM" id="SSF158745">
    <property type="entry name" value="LanC-like"/>
    <property type="match status" value="1"/>
</dbReference>
<gene>
    <name evidence="3" type="ORF">A3864_02585</name>
</gene>
<dbReference type="PANTHER" id="PTHR12736">
    <property type="entry name" value="LANC-LIKE PROTEIN"/>
    <property type="match status" value="1"/>
</dbReference>
<dbReference type="GO" id="GO:0031179">
    <property type="term" value="P:peptide modification"/>
    <property type="evidence" value="ECO:0007669"/>
    <property type="project" value="InterPro"/>
</dbReference>
<keyword evidence="1" id="KW-0479">Metal-binding</keyword>
<dbReference type="PRINTS" id="PR01950">
    <property type="entry name" value="LANCSUPER"/>
</dbReference>
<evidence type="ECO:0000256" key="1">
    <source>
        <dbReference type="PIRSR" id="PIRSR607822-1"/>
    </source>
</evidence>
<evidence type="ECO:0000313" key="4">
    <source>
        <dbReference type="Proteomes" id="UP000250174"/>
    </source>
</evidence>
<accession>A0AAX1QD83</accession>
<dbReference type="PIRSF" id="PIRSF037228">
    <property type="entry name" value="Lant_mod_RumM"/>
    <property type="match status" value="1"/>
</dbReference>
<dbReference type="GO" id="GO:0005886">
    <property type="term" value="C:plasma membrane"/>
    <property type="evidence" value="ECO:0007669"/>
    <property type="project" value="TreeGrafter"/>
</dbReference>
<dbReference type="CDD" id="cd04792">
    <property type="entry name" value="LanM-like"/>
    <property type="match status" value="1"/>
</dbReference>
<sequence length="938" mass="109996">MITVLSQTREKEGIFNFEAFYTSFVKQYERDIDQILLDYEYIFKSGRKIKEDISYAAIFDLNKIAFRTLLYEFYMYKQNQKIGSDEEDFYYRNFNKYCGTPQFIEKIESEYGYLLKLLHQRMDNNLRNIRTLLEHFIEDITDIQFTLQLKVHFISSISFGLGDSHNGGKNVSFIETNVGRLVYKPHHLNNDLLFNGLINFVSKENNIPMETVKTVSKENRGWQEYIEPKSFQSVKEAETYYRNLGVHLAVFYILKTDDIHYENIIMHRDMPYILDLETIIANKKDEQSASDDTLFTLFCNEINDSVMGSLILPANYKFSPFDIDLSAISNETEVSEHWKSFIIENPKTDDIRLVRKPSYVEKNHVVAKVNEEVIHPYDYIDKLKEGFKVTYQFIMKKQQYFLSYIKNYRTRKISTRQVLRPTSLYAKVLDAITHPTYMHNEERIQNIFRKLYPNKGITEAEESRINCEIQALWQHDVPYFTQHINSYNLMANENKEIKGYFKNTPISIVEKRINNLCEDDLKRQLAYIDLSMKTLPREATNKRHFVSHHTKFNCAEYVRRSLNDELKLAINDDNTVTWMCHEVDEKNKIKLSPLSYSLYDSLGLLINLLSFYKVTKEDIYLEYAKKGLYGVLSVYPYEELIKANTISVFNGAGGYLYVLEQFYSIEQDDYYMELMNKITNHMMKNNSEIKEMDYTSGTSGIIFLFYRLYQQHHDNLFQKAAIYFGEQLMESYQRRNLTLNGLAHGYAGISMAFSALYSLTSEKKYLDLLKDAIDNENSHFNLEQGNWSDLRDGHKTKDPLFWCHGAPGIGLARLNVLQIIKDIDPSLEETIKRDLNYAVKKIVKDGFHGELDDSLCHGKSGNLDILIEINQYLKDEQIALFTQEQVEELKLRVQDGNYRSGAASKLPINNFMLGVYGLDYIFMRIEHPQLPSILNLSF</sequence>
<feature type="binding site" evidence="1">
    <location>
        <position position="856"/>
    </location>
    <ligand>
        <name>Zn(2+)</name>
        <dbReference type="ChEBI" id="CHEBI:29105"/>
    </ligand>
</feature>
<dbReference type="EMBL" id="LVYK01000002">
    <property type="protein sequence ID" value="RAS81732.1"/>
    <property type="molecule type" value="Genomic_DNA"/>
</dbReference>
<comment type="caution">
    <text evidence="3">The sequence shown here is derived from an EMBL/GenBank/DDBJ whole genome shotgun (WGS) entry which is preliminary data.</text>
</comment>
<dbReference type="InterPro" id="IPR025410">
    <property type="entry name" value="Lant_dehyd"/>
</dbReference>
<dbReference type="NCBIfam" id="TIGR03897">
    <property type="entry name" value="lanti_2_LanM"/>
    <property type="match status" value="1"/>
</dbReference>
<evidence type="ECO:0000313" key="3">
    <source>
        <dbReference type="EMBL" id="RAS81732.1"/>
    </source>
</evidence>
<feature type="binding site" evidence="1">
    <location>
        <position position="857"/>
    </location>
    <ligand>
        <name>Zn(2+)</name>
        <dbReference type="ChEBI" id="CHEBI:29105"/>
    </ligand>
</feature>
<dbReference type="PANTHER" id="PTHR12736:SF7">
    <property type="entry name" value="LANC-LIKE PROTEIN 3"/>
    <property type="match status" value="1"/>
</dbReference>
<dbReference type="Pfam" id="PF05147">
    <property type="entry name" value="LANC_like"/>
    <property type="match status" value="1"/>
</dbReference>
<evidence type="ECO:0000259" key="2">
    <source>
        <dbReference type="Pfam" id="PF13575"/>
    </source>
</evidence>
<dbReference type="Pfam" id="PF13575">
    <property type="entry name" value="DUF4135"/>
    <property type="match status" value="1"/>
</dbReference>
<proteinExistence type="predicted"/>
<feature type="binding site" evidence="1">
    <location>
        <position position="803"/>
    </location>
    <ligand>
        <name>Zn(2+)</name>
        <dbReference type="ChEBI" id="CHEBI:29105"/>
    </ligand>
</feature>
<organism evidence="3 4">
    <name type="scientific">Priestia endophytica</name>
    <dbReference type="NCBI Taxonomy" id="135735"/>
    <lineage>
        <taxon>Bacteria</taxon>
        <taxon>Bacillati</taxon>
        <taxon>Bacillota</taxon>
        <taxon>Bacilli</taxon>
        <taxon>Bacillales</taxon>
        <taxon>Bacillaceae</taxon>
        <taxon>Priestia</taxon>
    </lineage>
</organism>
<dbReference type="InterPro" id="IPR017146">
    <property type="entry name" value="Lanti_2_LanM"/>
</dbReference>
<dbReference type="InterPro" id="IPR007822">
    <property type="entry name" value="LANC-like"/>
</dbReference>
<reference evidence="3 4" key="1">
    <citation type="submission" date="2016-03" db="EMBL/GenBank/DDBJ databases">
        <title>Comparison of Bacillus endophyticus and B. anthracis characteristics using whole genome sequence analysis and microbiological techniques.</title>
        <authorList>
            <person name="Lekota K.E."/>
            <person name="Mafofo J."/>
            <person name="Rees J."/>
            <person name="Muchadeyi F.C."/>
            <person name="Madoroba E."/>
            <person name="Van Heerden H."/>
        </authorList>
    </citation>
    <scope>NUCLEOTIDE SEQUENCE [LARGE SCALE GENOMIC DNA]</scope>
    <source>
        <strain evidence="3 4">3631_10C</strain>
    </source>
</reference>